<reference evidence="1" key="1">
    <citation type="submission" date="2023-12" db="EMBL/GenBank/DDBJ databases">
        <title>Genome assembly of Anisodus tanguticus.</title>
        <authorList>
            <person name="Wang Y.-J."/>
        </authorList>
    </citation>
    <scope>NUCLEOTIDE SEQUENCE</scope>
    <source>
        <strain evidence="1">KB-2021</strain>
        <tissue evidence="1">Leaf</tissue>
    </source>
</reference>
<evidence type="ECO:0000313" key="2">
    <source>
        <dbReference type="Proteomes" id="UP001291623"/>
    </source>
</evidence>
<name>A0AAE1QZS9_9SOLA</name>
<comment type="caution">
    <text evidence="1">The sequence shown here is derived from an EMBL/GenBank/DDBJ whole genome shotgun (WGS) entry which is preliminary data.</text>
</comment>
<organism evidence="1 2">
    <name type="scientific">Anisodus tanguticus</name>
    <dbReference type="NCBI Taxonomy" id="243964"/>
    <lineage>
        <taxon>Eukaryota</taxon>
        <taxon>Viridiplantae</taxon>
        <taxon>Streptophyta</taxon>
        <taxon>Embryophyta</taxon>
        <taxon>Tracheophyta</taxon>
        <taxon>Spermatophyta</taxon>
        <taxon>Magnoliopsida</taxon>
        <taxon>eudicotyledons</taxon>
        <taxon>Gunneridae</taxon>
        <taxon>Pentapetalae</taxon>
        <taxon>asterids</taxon>
        <taxon>lamiids</taxon>
        <taxon>Solanales</taxon>
        <taxon>Solanaceae</taxon>
        <taxon>Solanoideae</taxon>
        <taxon>Hyoscyameae</taxon>
        <taxon>Anisodus</taxon>
    </lineage>
</organism>
<dbReference type="EMBL" id="JAVYJV010000021">
    <property type="protein sequence ID" value="KAK4342241.1"/>
    <property type="molecule type" value="Genomic_DNA"/>
</dbReference>
<keyword evidence="2" id="KW-1185">Reference proteome</keyword>
<evidence type="ECO:0000313" key="1">
    <source>
        <dbReference type="EMBL" id="KAK4342241.1"/>
    </source>
</evidence>
<proteinExistence type="predicted"/>
<dbReference type="Proteomes" id="UP001291623">
    <property type="component" value="Unassembled WGS sequence"/>
</dbReference>
<gene>
    <name evidence="1" type="ORF">RND71_038057</name>
</gene>
<accession>A0AAE1QZS9</accession>
<sequence length="112" mass="12947">MKLPMKGMHDEVDKLLKQTAAHVSNIQQIVQNRQYSAYCQADEYDYDDGPRRKIHKSADIANRESHILTREERSHFCFENPMSPKRLVVAIENLLTYHYQSGNQLSLVIAAS</sequence>
<dbReference type="AlphaFoldDB" id="A0AAE1QZS9"/>
<protein>
    <submittedName>
        <fullName evidence="1">Uncharacterized protein</fullName>
    </submittedName>
</protein>